<dbReference type="InterPro" id="IPR011256">
    <property type="entry name" value="Reg_factor_effector_dom_sf"/>
</dbReference>
<dbReference type="SUPFAM" id="SSF55136">
    <property type="entry name" value="Probable bacterial effector-binding domain"/>
    <property type="match status" value="1"/>
</dbReference>
<evidence type="ECO:0000313" key="2">
    <source>
        <dbReference type="EMBL" id="OOP68100.1"/>
    </source>
</evidence>
<dbReference type="InterPro" id="IPR053182">
    <property type="entry name" value="YobU-like_regulator"/>
</dbReference>
<name>A0A8E2I8W0_9BACI</name>
<protein>
    <submittedName>
        <fullName evidence="2">Transcriptional regulator</fullName>
    </submittedName>
</protein>
<dbReference type="Pfam" id="PF06445">
    <property type="entry name" value="GyrI-like"/>
    <property type="match status" value="1"/>
</dbReference>
<dbReference type="PANTHER" id="PTHR36444">
    <property type="entry name" value="TRANSCRIPTIONAL REGULATOR PROTEIN YOBU-RELATED"/>
    <property type="match status" value="1"/>
</dbReference>
<evidence type="ECO:0000313" key="3">
    <source>
        <dbReference type="Proteomes" id="UP000189761"/>
    </source>
</evidence>
<gene>
    <name evidence="2" type="ORF">BWZ43_12285</name>
</gene>
<dbReference type="Gene3D" id="3.20.80.10">
    <property type="entry name" value="Regulatory factor, effector binding domain"/>
    <property type="match status" value="1"/>
</dbReference>
<reference evidence="2 3" key="1">
    <citation type="submission" date="2017-01" db="EMBL/GenBank/DDBJ databases">
        <title>Draft genome sequence of Bacillus oleronius.</title>
        <authorList>
            <person name="Allam M."/>
        </authorList>
    </citation>
    <scope>NUCLEOTIDE SEQUENCE [LARGE SCALE GENOMIC DNA]</scope>
    <source>
        <strain evidence="2 3">DSM 9356</strain>
    </source>
</reference>
<evidence type="ECO:0000259" key="1">
    <source>
        <dbReference type="SMART" id="SM00871"/>
    </source>
</evidence>
<dbReference type="RefSeq" id="WP_078110266.1">
    <property type="nucleotide sequence ID" value="NZ_CP065424.1"/>
</dbReference>
<proteinExistence type="predicted"/>
<dbReference type="InterPro" id="IPR025868">
    <property type="entry name" value="Zn_ribbon_dom_put"/>
</dbReference>
<dbReference type="PANTHER" id="PTHR36444:SF2">
    <property type="entry name" value="TRANSCRIPTIONAL REGULATOR PROTEIN YOBU-RELATED"/>
    <property type="match status" value="1"/>
</dbReference>
<dbReference type="InterPro" id="IPR029442">
    <property type="entry name" value="GyrI-like"/>
</dbReference>
<dbReference type="EMBL" id="MTLA01000136">
    <property type="protein sequence ID" value="OOP68100.1"/>
    <property type="molecule type" value="Genomic_DNA"/>
</dbReference>
<comment type="caution">
    <text evidence="2">The sequence shown here is derived from an EMBL/GenBank/DDBJ whole genome shotgun (WGS) entry which is preliminary data.</text>
</comment>
<dbReference type="Pfam" id="PF12674">
    <property type="entry name" value="Zn_ribbon_2"/>
    <property type="match status" value="1"/>
</dbReference>
<dbReference type="SMART" id="SM00871">
    <property type="entry name" value="AraC_E_bind"/>
    <property type="match status" value="1"/>
</dbReference>
<dbReference type="InterPro" id="IPR010499">
    <property type="entry name" value="AraC_E-bd"/>
</dbReference>
<keyword evidence="3" id="KW-1185">Reference proteome</keyword>
<organism evidence="2 3">
    <name type="scientific">Heyndrickxia oleronia</name>
    <dbReference type="NCBI Taxonomy" id="38875"/>
    <lineage>
        <taxon>Bacteria</taxon>
        <taxon>Bacillati</taxon>
        <taxon>Bacillota</taxon>
        <taxon>Bacilli</taxon>
        <taxon>Bacillales</taxon>
        <taxon>Bacillaceae</taxon>
        <taxon>Heyndrickxia</taxon>
    </lineage>
</organism>
<accession>A0A8E2I8W0</accession>
<feature type="domain" description="AraC effector-binding" evidence="1">
    <location>
        <begin position="90"/>
        <end position="249"/>
    </location>
</feature>
<sequence length="249" mass="28565">MNQVFCQSCGMPMKESSVFGTELTGEKNKEFCLYCYENGEFKQPNMTMEEMIQFCIPFMVEEGMKEDEALTILQKSMPYLKRWRKSEPISEPKIVLKDGFTFMGINTRTMNAIEATPEGVIPSMWEKYYTGQIAAQIPNQVNPQHTIALYSNYESDASGEYDFSIGTEVEEPNQSSNDFVIKTIPASNYAVFTTNQGKITEIVPMAWIDIWKWFETSGVERTYTGDFELYDERCVDPDQAVVDIYIAIK</sequence>
<dbReference type="Proteomes" id="UP000189761">
    <property type="component" value="Unassembled WGS sequence"/>
</dbReference>
<dbReference type="AlphaFoldDB" id="A0A8E2I8W0"/>